<dbReference type="EMBL" id="JAAGAA010000007">
    <property type="protein sequence ID" value="NDV12992.1"/>
    <property type="molecule type" value="Genomic_DNA"/>
</dbReference>
<keyword evidence="1" id="KW-0472">Membrane</keyword>
<feature type="domain" description="CD-NTase-associated protein 15" evidence="2">
    <location>
        <begin position="77"/>
        <end position="195"/>
    </location>
</feature>
<sequence length="202" mass="22172">MIGLLPIGRIITIIAVAYAVATGIILWTIYDSQTGFSTAISIASGGSAALHITLLGLFNFGWQFLWKKFPILNKWIFPNLNGTWSMVIHWEGEGKHGTSSAKAIIKQDFLKIGMDVDAEYSESITLLAKPKRDPETGRGVLYYVFLTTPKHKSGTDPQSPYKGAAILKLSLEGGDQLQGNYFTSKKTIGHYELTRTCTLPSS</sequence>
<proteinExistence type="predicted"/>
<keyword evidence="4" id="KW-1185">Reference proteome</keyword>
<dbReference type="InterPro" id="IPR041208">
    <property type="entry name" value="Cap15"/>
</dbReference>
<keyword evidence="1" id="KW-1133">Transmembrane helix</keyword>
<evidence type="ECO:0000313" key="4">
    <source>
        <dbReference type="Proteomes" id="UP000482578"/>
    </source>
</evidence>
<reference evidence="3 4" key="1">
    <citation type="submission" date="2020-02" db="EMBL/GenBank/DDBJ databases">
        <authorList>
            <person name="Yang Z."/>
        </authorList>
    </citation>
    <scope>NUCLEOTIDE SEQUENCE [LARGE SCALE GENOMIC DNA]</scope>
    <source>
        <strain evidence="3 4">HX-7-9</strain>
    </source>
</reference>
<evidence type="ECO:0000259" key="2">
    <source>
        <dbReference type="Pfam" id="PF18153"/>
    </source>
</evidence>
<dbReference type="Pfam" id="PF18153">
    <property type="entry name" value="Cap15_CD_rec"/>
    <property type="match status" value="1"/>
</dbReference>
<name>A0A6B2KRX0_9NEIS</name>
<protein>
    <recommendedName>
        <fullName evidence="2">CD-NTase-associated protein 15 domain-containing protein</fullName>
    </recommendedName>
</protein>
<comment type="caution">
    <text evidence="3">The sequence shown here is derived from an EMBL/GenBank/DDBJ whole genome shotgun (WGS) entry which is preliminary data.</text>
</comment>
<keyword evidence="1" id="KW-0812">Transmembrane</keyword>
<evidence type="ECO:0000313" key="3">
    <source>
        <dbReference type="EMBL" id="NDV12992.1"/>
    </source>
</evidence>
<dbReference type="Proteomes" id="UP000482578">
    <property type="component" value="Unassembled WGS sequence"/>
</dbReference>
<feature type="transmembrane region" description="Helical" evidence="1">
    <location>
        <begin position="36"/>
        <end position="58"/>
    </location>
</feature>
<accession>A0A6B2KRX0</accession>
<gene>
    <name evidence="3" type="ORF">GZH52_09290</name>
</gene>
<evidence type="ECO:0000256" key="1">
    <source>
        <dbReference type="SAM" id="Phobius"/>
    </source>
</evidence>
<organism evidence="3 4">
    <name type="scientific">Crenobacter caeni</name>
    <dbReference type="NCBI Taxonomy" id="2705474"/>
    <lineage>
        <taxon>Bacteria</taxon>
        <taxon>Pseudomonadati</taxon>
        <taxon>Pseudomonadota</taxon>
        <taxon>Betaproteobacteria</taxon>
        <taxon>Neisseriales</taxon>
        <taxon>Neisseriaceae</taxon>
        <taxon>Crenobacter</taxon>
    </lineage>
</organism>
<feature type="transmembrane region" description="Helical" evidence="1">
    <location>
        <begin position="7"/>
        <end position="30"/>
    </location>
</feature>
<dbReference type="RefSeq" id="WP_163316203.1">
    <property type="nucleotide sequence ID" value="NZ_JAAGAA010000007.1"/>
</dbReference>
<dbReference type="AlphaFoldDB" id="A0A6B2KRX0"/>